<proteinExistence type="predicted"/>
<feature type="compositionally biased region" description="Basic and acidic residues" evidence="1">
    <location>
        <begin position="98"/>
        <end position="109"/>
    </location>
</feature>
<sequence length="116" mass="12992">MNEQAKWTGKDSEKLPNHYNEKDANDTSQLQATESSSGSVTPVSETKTERSKKSACDRMSEPESTRHSTSNPSKPDLNHKHKKEDDEVDSLDLSLSKLKLDTDDQEKTSPPKLGKY</sequence>
<reference evidence="2 3" key="1">
    <citation type="submission" date="2016-07" db="EMBL/GenBank/DDBJ databases">
        <title>Pervasive Adenine N6-methylation of Active Genes in Fungi.</title>
        <authorList>
            <consortium name="DOE Joint Genome Institute"/>
            <person name="Mondo S.J."/>
            <person name="Dannebaum R.O."/>
            <person name="Kuo R.C."/>
            <person name="Labutti K."/>
            <person name="Haridas S."/>
            <person name="Kuo A."/>
            <person name="Salamov A."/>
            <person name="Ahrendt S.R."/>
            <person name="Lipzen A."/>
            <person name="Sullivan W."/>
            <person name="Andreopoulos W.B."/>
            <person name="Clum A."/>
            <person name="Lindquist E."/>
            <person name="Daum C."/>
            <person name="Ramamoorthy G.K."/>
            <person name="Gryganskyi A."/>
            <person name="Culley D."/>
            <person name="Magnuson J.K."/>
            <person name="James T.Y."/>
            <person name="O'Malley M.A."/>
            <person name="Stajich J.E."/>
            <person name="Spatafora J.W."/>
            <person name="Visel A."/>
            <person name="Grigoriev I.V."/>
        </authorList>
    </citation>
    <scope>NUCLEOTIDE SEQUENCE [LARGE SCALE GENOMIC DNA]</scope>
    <source>
        <strain evidence="2 3">NRRL 2496</strain>
    </source>
</reference>
<organism evidence="2 3">
    <name type="scientific">Syncephalastrum racemosum</name>
    <name type="common">Filamentous fungus</name>
    <dbReference type="NCBI Taxonomy" id="13706"/>
    <lineage>
        <taxon>Eukaryota</taxon>
        <taxon>Fungi</taxon>
        <taxon>Fungi incertae sedis</taxon>
        <taxon>Mucoromycota</taxon>
        <taxon>Mucoromycotina</taxon>
        <taxon>Mucoromycetes</taxon>
        <taxon>Mucorales</taxon>
        <taxon>Syncephalastraceae</taxon>
        <taxon>Syncephalastrum</taxon>
    </lineage>
</organism>
<dbReference type="EMBL" id="MCGN01000002">
    <property type="protein sequence ID" value="ORZ01055.1"/>
    <property type="molecule type" value="Genomic_DNA"/>
</dbReference>
<protein>
    <submittedName>
        <fullName evidence="2">Uncharacterized protein</fullName>
    </submittedName>
</protein>
<keyword evidence="3" id="KW-1185">Reference proteome</keyword>
<evidence type="ECO:0000313" key="3">
    <source>
        <dbReference type="Proteomes" id="UP000242180"/>
    </source>
</evidence>
<feature type="compositionally biased region" description="Polar residues" evidence="1">
    <location>
        <begin position="26"/>
        <end position="45"/>
    </location>
</feature>
<accession>A0A1X2HNS7</accession>
<evidence type="ECO:0000256" key="1">
    <source>
        <dbReference type="SAM" id="MobiDB-lite"/>
    </source>
</evidence>
<feature type="region of interest" description="Disordered" evidence="1">
    <location>
        <begin position="1"/>
        <end position="116"/>
    </location>
</feature>
<dbReference type="AlphaFoldDB" id="A0A1X2HNS7"/>
<comment type="caution">
    <text evidence="2">The sequence shown here is derived from an EMBL/GenBank/DDBJ whole genome shotgun (WGS) entry which is preliminary data.</text>
</comment>
<dbReference type="InParanoid" id="A0A1X2HNS7"/>
<gene>
    <name evidence="2" type="ORF">BCR43DRAFT_164865</name>
</gene>
<feature type="compositionally biased region" description="Basic and acidic residues" evidence="1">
    <location>
        <begin position="8"/>
        <end position="25"/>
    </location>
</feature>
<feature type="compositionally biased region" description="Basic and acidic residues" evidence="1">
    <location>
        <begin position="46"/>
        <end position="66"/>
    </location>
</feature>
<dbReference type="Proteomes" id="UP000242180">
    <property type="component" value="Unassembled WGS sequence"/>
</dbReference>
<evidence type="ECO:0000313" key="2">
    <source>
        <dbReference type="EMBL" id="ORZ01055.1"/>
    </source>
</evidence>
<name>A0A1X2HNS7_SYNRA</name>